<protein>
    <submittedName>
        <fullName evidence="1">Uncharacterized protein</fullName>
    </submittedName>
</protein>
<proteinExistence type="predicted"/>
<gene>
    <name evidence="1" type="ORF">LCGC14_0417740</name>
</gene>
<sequence length="75" mass="8843">MEKEILIMKTCENCGRFLGRNEGTSTAGNYCSICLWMFQMGVAKITNKNTGEVFVNERNYLYRNEYQFAEQRERL</sequence>
<comment type="caution">
    <text evidence="1">The sequence shown here is derived from an EMBL/GenBank/DDBJ whole genome shotgun (WGS) entry which is preliminary data.</text>
</comment>
<name>A0A0F9W0U3_9ZZZZ</name>
<dbReference type="EMBL" id="LAZR01000377">
    <property type="protein sequence ID" value="KKN71708.1"/>
    <property type="molecule type" value="Genomic_DNA"/>
</dbReference>
<dbReference type="AlphaFoldDB" id="A0A0F9W0U3"/>
<evidence type="ECO:0000313" key="1">
    <source>
        <dbReference type="EMBL" id="KKN71708.1"/>
    </source>
</evidence>
<organism evidence="1">
    <name type="scientific">marine sediment metagenome</name>
    <dbReference type="NCBI Taxonomy" id="412755"/>
    <lineage>
        <taxon>unclassified sequences</taxon>
        <taxon>metagenomes</taxon>
        <taxon>ecological metagenomes</taxon>
    </lineage>
</organism>
<accession>A0A0F9W0U3</accession>
<reference evidence="1" key="1">
    <citation type="journal article" date="2015" name="Nature">
        <title>Complex archaea that bridge the gap between prokaryotes and eukaryotes.</title>
        <authorList>
            <person name="Spang A."/>
            <person name="Saw J.H."/>
            <person name="Jorgensen S.L."/>
            <person name="Zaremba-Niedzwiedzka K."/>
            <person name="Martijn J."/>
            <person name="Lind A.E."/>
            <person name="van Eijk R."/>
            <person name="Schleper C."/>
            <person name="Guy L."/>
            <person name="Ettema T.J."/>
        </authorList>
    </citation>
    <scope>NUCLEOTIDE SEQUENCE</scope>
</reference>